<dbReference type="EMBL" id="WNDP01000008">
    <property type="protein sequence ID" value="KAF1027610.1"/>
    <property type="molecule type" value="Genomic_DNA"/>
</dbReference>
<protein>
    <submittedName>
        <fullName evidence="1">Uncharacterized protein</fullName>
    </submittedName>
</protein>
<gene>
    <name evidence="1" type="ORF">GAK29_00579</name>
</gene>
<dbReference type="AlphaFoldDB" id="A0A833PHD7"/>
<sequence>MRETCRKRRDDIDIVRVKFWYEEVRYRLSLKTSYQVEKAIEPMAFGKNEYGDPYHNNKWSGYAVGRHTPNKRLVELVEQQLRGTSEVLNNILWEAIRGHKGVDWLIKEGIRYLPWEVQRILYKYNKNGLSNELFSFLYTKELQRLERLAGLDSLAALIIFLRIADSKNYRTAAFDIGCSIYRVLLIVCTFPYYREHNAELLQLMKRYVFPLAHDGTKCVAVENEEGFPLEVEYLNNALLKLENEREGHLTQKQKIHVMLDMIHGSGNFIHKLIFFIPFEIKDDPSADNLANLLEIQKMKKWTIECLKRGIAPLSIDSVEFSPFSH</sequence>
<evidence type="ECO:0000313" key="1">
    <source>
        <dbReference type="EMBL" id="KAF1027610.1"/>
    </source>
</evidence>
<name>A0A833PHD7_ACIBZ</name>
<proteinExistence type="predicted"/>
<reference evidence="2" key="1">
    <citation type="journal article" date="2020" name="MBio">
        <title>Horizontal gene transfer to a defensive symbiont with a reduced genome amongst a multipartite beetle microbiome.</title>
        <authorList>
            <person name="Waterworth S.C."/>
            <person name="Florez L.V."/>
            <person name="Rees E.R."/>
            <person name="Hertweck C."/>
            <person name="Kaltenpoth M."/>
            <person name="Kwan J.C."/>
        </authorList>
    </citation>
    <scope>NUCLEOTIDE SEQUENCE [LARGE SCALE GENOMIC DNA]</scope>
</reference>
<comment type="caution">
    <text evidence="1">The sequence shown here is derived from an EMBL/GenBank/DDBJ whole genome shotgun (WGS) entry which is preliminary data.</text>
</comment>
<accession>A0A833PHD7</accession>
<dbReference type="Proteomes" id="UP000490535">
    <property type="component" value="Unassembled WGS sequence"/>
</dbReference>
<organism evidence="1 2">
    <name type="scientific">Acinetobacter bereziniae</name>
    <name type="common">Acinetobacter genomosp. 10</name>
    <dbReference type="NCBI Taxonomy" id="106648"/>
    <lineage>
        <taxon>Bacteria</taxon>
        <taxon>Pseudomonadati</taxon>
        <taxon>Pseudomonadota</taxon>
        <taxon>Gammaproteobacteria</taxon>
        <taxon>Moraxellales</taxon>
        <taxon>Moraxellaceae</taxon>
        <taxon>Acinetobacter</taxon>
    </lineage>
</organism>
<evidence type="ECO:0000313" key="2">
    <source>
        <dbReference type="Proteomes" id="UP000490535"/>
    </source>
</evidence>